<dbReference type="PANTHER" id="PTHR38037">
    <property type="entry name" value="ZN_PROTEASE DOMAIN-CONTAINING PROTEIN"/>
    <property type="match status" value="1"/>
</dbReference>
<evidence type="ECO:0000313" key="2">
    <source>
        <dbReference type="EMBL" id="ABS78253.2"/>
    </source>
</evidence>
<accession>A9KDN6</accession>
<dbReference type="Gene3D" id="2.40.70.10">
    <property type="entry name" value="Acid Proteases"/>
    <property type="match status" value="1"/>
</dbReference>
<dbReference type="AlphaFoldDB" id="A9KDN6"/>
<proteinExistence type="predicted"/>
<dbReference type="PANTHER" id="PTHR38037:SF1">
    <property type="entry name" value="ATP-DEPENDENT ZINC PROTEASE DOMAIN-CONTAINING PROTEIN-RELATED"/>
    <property type="match status" value="1"/>
</dbReference>
<feature type="domain" description="Retropepsin-like aspartic endopeptidase" evidence="1">
    <location>
        <begin position="22"/>
        <end position="156"/>
    </location>
</feature>
<dbReference type="InterPro" id="IPR021109">
    <property type="entry name" value="Peptidase_aspartic_dom_sf"/>
</dbReference>
<dbReference type="RefSeq" id="WP_010958324.1">
    <property type="nucleotide sequence ID" value="NC_009727.1"/>
</dbReference>
<dbReference type="Pfam" id="PF05618">
    <property type="entry name" value="Zn_protease"/>
    <property type="match status" value="1"/>
</dbReference>
<name>A9KDN6_COXBN</name>
<evidence type="ECO:0000259" key="1">
    <source>
        <dbReference type="Pfam" id="PF05618"/>
    </source>
</evidence>
<gene>
    <name evidence="2" type="ordered locus">CBUD_0387</name>
</gene>
<sequence length="161" mass="18732">MYYVNIQGSRMSDQLLNNCLTVGWREWIALPDLGINRIKAKVDTGARTSALHAFSLESFKINNTPRVRFKIHPIQKDKNTVITCEADIYDHRFVRDSGGHKELRYVIKTDIILGNKRWPIEITLTNRDSMGFRMLLGRTAMRDLIVNPNRSFIIHNEDIFK</sequence>
<reference evidence="2 3" key="1">
    <citation type="journal article" date="2009" name="Infect. Immun.">
        <title>Comparative genomics reveal extensive transposon-mediated genomic plasticity and diversity among potential effector proteins within the genus Coxiella.</title>
        <authorList>
            <person name="Beare P.A."/>
            <person name="Unsworth N."/>
            <person name="Andoh M."/>
            <person name="Voth D.E."/>
            <person name="Omsland A."/>
            <person name="Gilk S.D."/>
            <person name="Williams K.P."/>
            <person name="Sobral B.W."/>
            <person name="Kupko J.J.III."/>
            <person name="Porcella S.F."/>
            <person name="Samuel J.E."/>
            <person name="Heinzen R.A."/>
        </authorList>
    </citation>
    <scope>NUCLEOTIDE SEQUENCE [LARGE SCALE GENOMIC DNA]</scope>
    <source>
        <strain evidence="2 3">Dugway 5J108-111</strain>
    </source>
</reference>
<organism evidence="2 3">
    <name type="scientific">Coxiella burnetii (strain Dugway 5J108-111)</name>
    <dbReference type="NCBI Taxonomy" id="434922"/>
    <lineage>
        <taxon>Bacteria</taxon>
        <taxon>Pseudomonadati</taxon>
        <taxon>Pseudomonadota</taxon>
        <taxon>Gammaproteobacteria</taxon>
        <taxon>Legionellales</taxon>
        <taxon>Coxiellaceae</taxon>
        <taxon>Coxiella</taxon>
    </lineage>
</organism>
<dbReference type="InterPro" id="IPR008503">
    <property type="entry name" value="Asp_endopeptidase"/>
</dbReference>
<dbReference type="EMBL" id="CP000733">
    <property type="protein sequence ID" value="ABS78253.2"/>
    <property type="molecule type" value="Genomic_DNA"/>
</dbReference>
<dbReference type="KEGG" id="cbd:CBUD_0387"/>
<evidence type="ECO:0000313" key="3">
    <source>
        <dbReference type="Proteomes" id="UP000008555"/>
    </source>
</evidence>
<dbReference type="HOGENOM" id="CLU_099424_1_1_6"/>
<protein>
    <recommendedName>
        <fullName evidence="1">Retropepsin-like aspartic endopeptidase domain-containing protein</fullName>
    </recommendedName>
</protein>
<dbReference type="Proteomes" id="UP000008555">
    <property type="component" value="Chromosome"/>
</dbReference>
<dbReference type="SUPFAM" id="SSF50630">
    <property type="entry name" value="Acid proteases"/>
    <property type="match status" value="1"/>
</dbReference>